<accession>A0ABY7PL78</accession>
<organism evidence="1 2">
    <name type="scientific">Hymenobacter yonginensis</name>
    <dbReference type="NCBI Taxonomy" id="748197"/>
    <lineage>
        <taxon>Bacteria</taxon>
        <taxon>Pseudomonadati</taxon>
        <taxon>Bacteroidota</taxon>
        <taxon>Cytophagia</taxon>
        <taxon>Cytophagales</taxon>
        <taxon>Hymenobacteraceae</taxon>
        <taxon>Hymenobacter</taxon>
    </lineage>
</organism>
<sequence>MESEFYKVALDRLLYSLVWEDSRTLYGALTLQPTDHVLVIASAGCNVLNALLKNPRHVTAIDLNPVQLQLLRLKLHVIRHHEHAVLRGLLGLAGPAAVAAAWQTVAPTLTAAEHGYWASFFESHPAGILTAGRLESYVTGFLPTLAPTLQAHLRQLLEFDTVAEQAAYFEATLASSEFPARFTAYFDEANLSKGRDPRLFRYAAESGGEAFYSRLRDTLRTELMRDNFFLRFFFFGPENLPCAILPPCYQRRNYALLRRQLPKLTLAAGEAVDYLRSAAGQHINKASLSNIFEYTSPAEFQRTTQALFANSRPLRVVYWNLLLDQGADNAPGAEPLPVATAVSERLSQQEACFYFRNVRVLDSRQICAAASSATPSFLADCA</sequence>
<evidence type="ECO:0000313" key="1">
    <source>
        <dbReference type="EMBL" id="WBO83290.1"/>
    </source>
</evidence>
<gene>
    <name evidence="1" type="ORF">O9Z63_12960</name>
</gene>
<dbReference type="PANTHER" id="PTHR47473:SF1">
    <property type="entry name" value="METHYLTRANSFERASE DOMAIN-CONTAINING PROTEIN"/>
    <property type="match status" value="1"/>
</dbReference>
<proteinExistence type="predicted"/>
<dbReference type="RefSeq" id="WP_270125667.1">
    <property type="nucleotide sequence ID" value="NZ_CP115396.1"/>
</dbReference>
<dbReference type="EMBL" id="CP115396">
    <property type="protein sequence ID" value="WBO83290.1"/>
    <property type="molecule type" value="Genomic_DNA"/>
</dbReference>
<name>A0ABY7PL78_9BACT</name>
<dbReference type="SUPFAM" id="SSF53335">
    <property type="entry name" value="S-adenosyl-L-methionine-dependent methyltransferases"/>
    <property type="match status" value="1"/>
</dbReference>
<evidence type="ECO:0000313" key="2">
    <source>
        <dbReference type="Proteomes" id="UP001211872"/>
    </source>
</evidence>
<reference evidence="1 2" key="1">
    <citation type="journal article" date="2011" name="Int. J. Syst. Evol. Microbiol.">
        <title>Hymenobacter yonginensis sp. nov., isolated from a mesotrophic artificial lake.</title>
        <authorList>
            <person name="Joung Y."/>
            <person name="Cho S.H."/>
            <person name="Kim H."/>
            <person name="Kim S.B."/>
            <person name="Joh K."/>
        </authorList>
    </citation>
    <scope>NUCLEOTIDE SEQUENCE [LARGE SCALE GENOMIC DNA]</scope>
    <source>
        <strain evidence="1 2">KCTC 22745</strain>
    </source>
</reference>
<dbReference type="PANTHER" id="PTHR47473">
    <property type="entry name" value="BTA1P"/>
    <property type="match status" value="1"/>
</dbReference>
<dbReference type="InterPro" id="IPR029063">
    <property type="entry name" value="SAM-dependent_MTases_sf"/>
</dbReference>
<dbReference type="Pfam" id="PF11899">
    <property type="entry name" value="DUF3419"/>
    <property type="match status" value="1"/>
</dbReference>
<dbReference type="Proteomes" id="UP001211872">
    <property type="component" value="Chromosome"/>
</dbReference>
<protein>
    <submittedName>
        <fullName evidence="1">DUF3419 family protein</fullName>
    </submittedName>
</protein>
<keyword evidence="2" id="KW-1185">Reference proteome</keyword>
<dbReference type="InterPro" id="IPR021829">
    <property type="entry name" value="DUF3419"/>
</dbReference>